<accession>A0A7T3RD32</accession>
<dbReference type="EMBL" id="CP064936">
    <property type="protein sequence ID" value="QQA00892.1"/>
    <property type="molecule type" value="Genomic_DNA"/>
</dbReference>
<dbReference type="AlphaFoldDB" id="A0A7T3RD32"/>
<evidence type="ECO:0000256" key="1">
    <source>
        <dbReference type="SAM" id="MobiDB-lite"/>
    </source>
</evidence>
<evidence type="ECO:0000313" key="3">
    <source>
        <dbReference type="Proteomes" id="UP000595224"/>
    </source>
</evidence>
<proteinExistence type="predicted"/>
<keyword evidence="3" id="KW-1185">Reference proteome</keyword>
<dbReference type="Proteomes" id="UP000595224">
    <property type="component" value="Chromosome"/>
</dbReference>
<feature type="region of interest" description="Disordered" evidence="1">
    <location>
        <begin position="56"/>
        <end position="77"/>
    </location>
</feature>
<organism evidence="2 3">
    <name type="scientific">Treponema peruense</name>
    <dbReference type="NCBI Taxonomy" id="2787628"/>
    <lineage>
        <taxon>Bacteria</taxon>
        <taxon>Pseudomonadati</taxon>
        <taxon>Spirochaetota</taxon>
        <taxon>Spirochaetia</taxon>
        <taxon>Spirochaetales</taxon>
        <taxon>Treponemataceae</taxon>
        <taxon>Treponema</taxon>
    </lineage>
</organism>
<feature type="compositionally biased region" description="Low complexity" evidence="1">
    <location>
        <begin position="65"/>
        <end position="77"/>
    </location>
</feature>
<protein>
    <recommendedName>
        <fullName evidence="4">50S ribosomal protein L24</fullName>
    </recommendedName>
</protein>
<evidence type="ECO:0008006" key="4">
    <source>
        <dbReference type="Google" id="ProtNLM"/>
    </source>
</evidence>
<sequence length="77" mass="8268">MSKAHRGTGIRKEVNHGRGVCPVCGKAQVKTLYDQEVDGKKVKICKVCKATFKNKAQKDARAAKKAAPAPEAESTEA</sequence>
<gene>
    <name evidence="2" type="ORF">IWA51_11655</name>
</gene>
<name>A0A7T3RD32_9SPIR</name>
<reference evidence="2 3" key="1">
    <citation type="submission" date="2020-11" db="EMBL/GenBank/DDBJ databases">
        <title>Treponema Peruensis nv. sp., first commensal Treponema isolated from human feces.</title>
        <authorList>
            <person name="Belkhou C."/>
            <person name="Raes J."/>
        </authorList>
    </citation>
    <scope>NUCLEOTIDE SEQUENCE [LARGE SCALE GENOMIC DNA]</scope>
    <source>
        <strain evidence="2 3">RCC2812</strain>
    </source>
</reference>
<dbReference type="RefSeq" id="WP_198442550.1">
    <property type="nucleotide sequence ID" value="NZ_CBCSHE010000005.1"/>
</dbReference>
<evidence type="ECO:0000313" key="2">
    <source>
        <dbReference type="EMBL" id="QQA00892.1"/>
    </source>
</evidence>
<dbReference type="KEGG" id="tper:IWA51_11655"/>